<dbReference type="PANTHER" id="PTHR37689:SF1">
    <property type="entry name" value="PROTEIN FDHE"/>
    <property type="match status" value="1"/>
</dbReference>
<evidence type="ECO:0000313" key="1">
    <source>
        <dbReference type="EMBL" id="MYL83345.1"/>
    </source>
</evidence>
<protein>
    <submittedName>
        <fullName evidence="1">Formate dehydrogenase accessory protein FdhE</fullName>
    </submittedName>
</protein>
<gene>
    <name evidence="1" type="primary">fdhE</name>
    <name evidence="1" type="ORF">GTA51_09425</name>
</gene>
<comment type="caution">
    <text evidence="1">The sequence shown here is derived from an EMBL/GenBank/DDBJ whole genome shotgun (WGS) entry which is preliminary data.</text>
</comment>
<dbReference type="Proteomes" id="UP000482487">
    <property type="component" value="Unassembled WGS sequence"/>
</dbReference>
<evidence type="ECO:0000313" key="2">
    <source>
        <dbReference type="Proteomes" id="UP000482487"/>
    </source>
</evidence>
<dbReference type="AlphaFoldDB" id="A0A7C9IL68"/>
<accession>A0A7C9IL68</accession>
<name>A0A7C9IL68_9BACT</name>
<dbReference type="RefSeq" id="WP_160960538.1">
    <property type="nucleotide sequence ID" value="NZ_WVUD01000013.1"/>
</dbReference>
<keyword evidence="2" id="KW-1185">Reference proteome</keyword>
<dbReference type="GO" id="GO:0005829">
    <property type="term" value="C:cytosol"/>
    <property type="evidence" value="ECO:0007669"/>
    <property type="project" value="TreeGrafter"/>
</dbReference>
<dbReference type="SUPFAM" id="SSF144020">
    <property type="entry name" value="FdhE-like"/>
    <property type="match status" value="1"/>
</dbReference>
<dbReference type="CDD" id="cd16341">
    <property type="entry name" value="FdhE"/>
    <property type="match status" value="1"/>
</dbReference>
<dbReference type="Gene3D" id="3.90.1670.10">
    <property type="entry name" value="FdhE-like domain"/>
    <property type="match status" value="1"/>
</dbReference>
<sequence length="305" mass="32535">MRMRFPHAPQPDLPDVAPPAEAAAIAAPFAALATLRRAIAADLPQGLFEVAYDPDRFAAGQTLLDTADLPALVPGFLAAAQALLPGIADIFPALARETTILSQALAQGPRLAGALLAGFFDEATDDLTPLAAEIGLRPATLLFLTRELVGTVLRAEAPRLAALADDALWRKDHCPVCGSAPDLGLLKEQAEPSEFLVAKAGRLLLHCSLCGHLWRFPRLVCPSCGEGEHDKLDLFVPEGRERERIHACSTCRHYLVVTNRVDTDAAFDADAAPAALAHLDAAAQERGYTPICATAWNQFGEDETL</sequence>
<dbReference type="PANTHER" id="PTHR37689">
    <property type="entry name" value="PROTEIN FDHE"/>
    <property type="match status" value="1"/>
</dbReference>
<proteinExistence type="predicted"/>
<dbReference type="GO" id="GO:0051604">
    <property type="term" value="P:protein maturation"/>
    <property type="evidence" value="ECO:0007669"/>
    <property type="project" value="TreeGrafter"/>
</dbReference>
<reference evidence="1 2" key="1">
    <citation type="submission" date="2020-01" db="EMBL/GenBank/DDBJ databases">
        <title>Genome sequence of Desulfovibrio aerotolerans DSM 16695(T).</title>
        <authorList>
            <person name="Karnachuk O."/>
            <person name="Avakyan M."/>
            <person name="Mardanov A."/>
            <person name="Kadnikov V."/>
            <person name="Ravin N."/>
        </authorList>
    </citation>
    <scope>NUCLEOTIDE SEQUENCE [LARGE SCALE GENOMIC DNA]</scope>
    <source>
        <strain evidence="1 2">DSM 16695</strain>
    </source>
</reference>
<dbReference type="EMBL" id="WVUD01000013">
    <property type="protein sequence ID" value="MYL83345.1"/>
    <property type="molecule type" value="Genomic_DNA"/>
</dbReference>
<dbReference type="InterPro" id="IPR024064">
    <property type="entry name" value="FdhE-like_sf"/>
</dbReference>
<dbReference type="GO" id="GO:0008199">
    <property type="term" value="F:ferric iron binding"/>
    <property type="evidence" value="ECO:0007669"/>
    <property type="project" value="TreeGrafter"/>
</dbReference>
<organism evidence="1 2">
    <name type="scientific">Solidesulfovibrio aerotolerans</name>
    <dbReference type="NCBI Taxonomy" id="295255"/>
    <lineage>
        <taxon>Bacteria</taxon>
        <taxon>Pseudomonadati</taxon>
        <taxon>Thermodesulfobacteriota</taxon>
        <taxon>Desulfovibrionia</taxon>
        <taxon>Desulfovibrionales</taxon>
        <taxon>Desulfovibrionaceae</taxon>
        <taxon>Solidesulfovibrio</taxon>
    </lineage>
</organism>
<dbReference type="InterPro" id="IPR006452">
    <property type="entry name" value="Formate_DH_accessory"/>
</dbReference>
<dbReference type="OrthoDB" id="9811074at2"/>